<dbReference type="InterPro" id="IPR010920">
    <property type="entry name" value="LSM_dom_sf"/>
</dbReference>
<dbReference type="PANTHER" id="PTHR30221">
    <property type="entry name" value="SMALL-CONDUCTANCE MECHANOSENSITIVE CHANNEL"/>
    <property type="match status" value="1"/>
</dbReference>
<feature type="domain" description="Mechanosensitive ion channel MscS C-terminal" evidence="11">
    <location>
        <begin position="445"/>
        <end position="525"/>
    </location>
</feature>
<evidence type="ECO:0000259" key="11">
    <source>
        <dbReference type="Pfam" id="PF21082"/>
    </source>
</evidence>
<evidence type="ECO:0000256" key="8">
    <source>
        <dbReference type="SAM" id="Phobius"/>
    </source>
</evidence>
<dbReference type="Pfam" id="PF00924">
    <property type="entry name" value="MS_channel_2nd"/>
    <property type="match status" value="1"/>
</dbReference>
<dbReference type="InterPro" id="IPR006685">
    <property type="entry name" value="MscS_channel_2nd"/>
</dbReference>
<keyword evidence="5 8" id="KW-1133">Transmembrane helix</keyword>
<evidence type="ECO:0000313" key="13">
    <source>
        <dbReference type="Proteomes" id="UP000002432"/>
    </source>
</evidence>
<dbReference type="STRING" id="204669.Acid345_4074"/>
<dbReference type="Proteomes" id="UP000002432">
    <property type="component" value="Chromosome"/>
</dbReference>
<feature type="compositionally biased region" description="Polar residues" evidence="7">
    <location>
        <begin position="30"/>
        <end position="43"/>
    </location>
</feature>
<keyword evidence="13" id="KW-1185">Reference proteome</keyword>
<feature type="domain" description="Mechanosensitive ion channel MscS" evidence="10">
    <location>
        <begin position="368"/>
        <end position="432"/>
    </location>
</feature>
<evidence type="ECO:0000259" key="10">
    <source>
        <dbReference type="Pfam" id="PF00924"/>
    </source>
</evidence>
<keyword evidence="9" id="KW-0732">Signal</keyword>
<feature type="transmembrane region" description="Helical" evidence="8">
    <location>
        <begin position="160"/>
        <end position="182"/>
    </location>
</feature>
<protein>
    <submittedName>
        <fullName evidence="12">MscS Mechanosensitive ion channel</fullName>
    </submittedName>
</protein>
<feature type="region of interest" description="Disordered" evidence="7">
    <location>
        <begin position="29"/>
        <end position="53"/>
    </location>
</feature>
<dbReference type="Gene3D" id="3.30.70.100">
    <property type="match status" value="1"/>
</dbReference>
<comment type="similarity">
    <text evidence="2">Belongs to the MscS (TC 1.A.23) family.</text>
</comment>
<organism evidence="12 13">
    <name type="scientific">Koribacter versatilis (strain Ellin345)</name>
    <dbReference type="NCBI Taxonomy" id="204669"/>
    <lineage>
        <taxon>Bacteria</taxon>
        <taxon>Pseudomonadati</taxon>
        <taxon>Acidobacteriota</taxon>
        <taxon>Terriglobia</taxon>
        <taxon>Terriglobales</taxon>
        <taxon>Candidatus Korobacteraceae</taxon>
        <taxon>Candidatus Korobacter</taxon>
    </lineage>
</organism>
<keyword evidence="6 8" id="KW-0472">Membrane</keyword>
<dbReference type="InterPro" id="IPR049278">
    <property type="entry name" value="MS_channel_C"/>
</dbReference>
<dbReference type="RefSeq" id="WP_011524873.1">
    <property type="nucleotide sequence ID" value="NC_008009.1"/>
</dbReference>
<gene>
    <name evidence="12" type="ordered locus">Acid345_4074</name>
</gene>
<feature type="transmembrane region" description="Helical" evidence="8">
    <location>
        <begin position="324"/>
        <end position="342"/>
    </location>
</feature>
<reference evidence="12 13" key="1">
    <citation type="journal article" date="2009" name="Appl. Environ. Microbiol.">
        <title>Three genomes from the phylum Acidobacteria provide insight into the lifestyles of these microorganisms in soils.</title>
        <authorList>
            <person name="Ward N.L."/>
            <person name="Challacombe J.F."/>
            <person name="Janssen P.H."/>
            <person name="Henrissat B."/>
            <person name="Coutinho P.M."/>
            <person name="Wu M."/>
            <person name="Xie G."/>
            <person name="Haft D.H."/>
            <person name="Sait M."/>
            <person name="Badger J."/>
            <person name="Barabote R.D."/>
            <person name="Bradley B."/>
            <person name="Brettin T.S."/>
            <person name="Brinkac L.M."/>
            <person name="Bruce D."/>
            <person name="Creasy T."/>
            <person name="Daugherty S.C."/>
            <person name="Davidsen T.M."/>
            <person name="DeBoy R.T."/>
            <person name="Detter J.C."/>
            <person name="Dodson R.J."/>
            <person name="Durkin A.S."/>
            <person name="Ganapathy A."/>
            <person name="Gwinn-Giglio M."/>
            <person name="Han C.S."/>
            <person name="Khouri H."/>
            <person name="Kiss H."/>
            <person name="Kothari S.P."/>
            <person name="Madupu R."/>
            <person name="Nelson K.E."/>
            <person name="Nelson W.C."/>
            <person name="Paulsen I."/>
            <person name="Penn K."/>
            <person name="Ren Q."/>
            <person name="Rosovitz M.J."/>
            <person name="Selengut J.D."/>
            <person name="Shrivastava S."/>
            <person name="Sullivan S.A."/>
            <person name="Tapia R."/>
            <person name="Thompson L.S."/>
            <person name="Watkins K.L."/>
            <person name="Yang Q."/>
            <person name="Yu C."/>
            <person name="Zafar N."/>
            <person name="Zhou L."/>
            <person name="Kuske C.R."/>
        </authorList>
    </citation>
    <scope>NUCLEOTIDE SEQUENCE [LARGE SCALE GENOMIC DNA]</scope>
    <source>
        <strain evidence="12 13">Ellin345</strain>
    </source>
</reference>
<feature type="transmembrane region" description="Helical" evidence="8">
    <location>
        <begin position="275"/>
        <end position="293"/>
    </location>
</feature>
<evidence type="ECO:0000256" key="2">
    <source>
        <dbReference type="ARBA" id="ARBA00008017"/>
    </source>
</evidence>
<evidence type="ECO:0000256" key="7">
    <source>
        <dbReference type="SAM" id="MobiDB-lite"/>
    </source>
</evidence>
<feature type="signal peptide" evidence="9">
    <location>
        <begin position="1"/>
        <end position="27"/>
    </location>
</feature>
<dbReference type="AlphaFoldDB" id="Q1IJ76"/>
<comment type="subcellular location">
    <subcellularLocation>
        <location evidence="1">Cell membrane</location>
        <topology evidence="1">Multi-pass membrane protein</topology>
    </subcellularLocation>
</comment>
<evidence type="ECO:0000256" key="3">
    <source>
        <dbReference type="ARBA" id="ARBA00022475"/>
    </source>
</evidence>
<dbReference type="HOGENOM" id="CLU_032048_1_0_0"/>
<feature type="transmembrane region" description="Helical" evidence="8">
    <location>
        <begin position="348"/>
        <end position="372"/>
    </location>
</feature>
<keyword evidence="3" id="KW-1003">Cell membrane</keyword>
<name>Q1IJ76_KORVE</name>
<evidence type="ECO:0000256" key="6">
    <source>
        <dbReference type="ARBA" id="ARBA00023136"/>
    </source>
</evidence>
<dbReference type="SUPFAM" id="SSF82689">
    <property type="entry name" value="Mechanosensitive channel protein MscS (YggB), C-terminal domain"/>
    <property type="match status" value="1"/>
</dbReference>
<dbReference type="Gene3D" id="1.10.287.1260">
    <property type="match status" value="1"/>
</dbReference>
<accession>Q1IJ76</accession>
<dbReference type="Pfam" id="PF21082">
    <property type="entry name" value="MS_channel_3rd"/>
    <property type="match status" value="1"/>
</dbReference>
<dbReference type="SUPFAM" id="SSF50182">
    <property type="entry name" value="Sm-like ribonucleoproteins"/>
    <property type="match status" value="1"/>
</dbReference>
<evidence type="ECO:0000256" key="1">
    <source>
        <dbReference type="ARBA" id="ARBA00004651"/>
    </source>
</evidence>
<dbReference type="GO" id="GO:0008381">
    <property type="term" value="F:mechanosensitive monoatomic ion channel activity"/>
    <property type="evidence" value="ECO:0007669"/>
    <property type="project" value="InterPro"/>
</dbReference>
<evidence type="ECO:0000256" key="9">
    <source>
        <dbReference type="SAM" id="SignalP"/>
    </source>
</evidence>
<sequence>MSHSLKRILLTLIATIAVLISASTAFADTKPSSDPNQPQSTQPEVPEVDQSGPAEVVVEGRGPVLTVYDSVAGMNPQQRAEKIEQRIMTVAKDRNITNTTATIESHPGWTAILIGEHPIMAVTDTDAKGVGKKRDALAAQYGRSISLAIDNFRQDRSWRILFEAIGKALLSTFVMLSVLWLVRKIRTGLRDRISARLEASKQGESRAGWKFIKTYAIPFVLTIGALLRWGLILVFIQAYLTITLGFFSVTREISQHVTGWVGAQLTTLAKSGVDYLPNLLVVGVIFLVTYYVYRFLRVIFGEIAKGELKIRGFYPDWSEPTEKLLRGFVFILAAVVAFPYLPGSKSPAFQGISIFVGVLLSLGSSSAIANAISGVILTYMRSFLVGDWVQIGDVVGEVTEKTILVTRVLTPKAEVITIPNATVMSGSVKNFSAEARHKGVIFHTIVTIGYDAPWRKVHELLIDAALSTPLVLKDPLPFVLQTSLQDFYVGYELNAFTAQPSEMVNIYSNLHQNIQDKFNDAGMEICSPHFAAVRDGNVISIPEKYHSPGYTPPSFRVQTDGQPSSSAAKSSS</sequence>
<feature type="region of interest" description="Disordered" evidence="7">
    <location>
        <begin position="549"/>
        <end position="572"/>
    </location>
</feature>
<dbReference type="PANTHER" id="PTHR30221:SF18">
    <property type="entry name" value="SLL0590 PROTEIN"/>
    <property type="match status" value="1"/>
</dbReference>
<dbReference type="eggNOG" id="COG0668">
    <property type="taxonomic scope" value="Bacteria"/>
</dbReference>
<dbReference type="OrthoDB" id="9809206at2"/>
<keyword evidence="4 8" id="KW-0812">Transmembrane</keyword>
<dbReference type="Gene3D" id="2.30.30.60">
    <property type="match status" value="1"/>
</dbReference>
<evidence type="ECO:0000256" key="5">
    <source>
        <dbReference type="ARBA" id="ARBA00022989"/>
    </source>
</evidence>
<dbReference type="GO" id="GO:0005886">
    <property type="term" value="C:plasma membrane"/>
    <property type="evidence" value="ECO:0007669"/>
    <property type="project" value="UniProtKB-SubCell"/>
</dbReference>
<dbReference type="EMBL" id="CP000360">
    <property type="protein sequence ID" value="ABF43074.1"/>
    <property type="molecule type" value="Genomic_DNA"/>
</dbReference>
<dbReference type="InterPro" id="IPR023408">
    <property type="entry name" value="MscS_beta-dom_sf"/>
</dbReference>
<feature type="chain" id="PRO_5004191061" evidence="9">
    <location>
        <begin position="28"/>
        <end position="572"/>
    </location>
</feature>
<dbReference type="InterPro" id="IPR011066">
    <property type="entry name" value="MscS_channel_C_sf"/>
</dbReference>
<evidence type="ECO:0000313" key="12">
    <source>
        <dbReference type="EMBL" id="ABF43074.1"/>
    </source>
</evidence>
<dbReference type="InterPro" id="IPR045275">
    <property type="entry name" value="MscS_archaea/bacteria_type"/>
</dbReference>
<feature type="transmembrane region" description="Helical" evidence="8">
    <location>
        <begin position="215"/>
        <end position="240"/>
    </location>
</feature>
<evidence type="ECO:0000256" key="4">
    <source>
        <dbReference type="ARBA" id="ARBA00022692"/>
    </source>
</evidence>
<dbReference type="KEGG" id="aba:Acid345_4074"/>
<dbReference type="EnsemblBacteria" id="ABF43074">
    <property type="protein sequence ID" value="ABF43074"/>
    <property type="gene ID" value="Acid345_4074"/>
</dbReference>
<proteinExistence type="inferred from homology"/>